<dbReference type="InterPro" id="IPR041667">
    <property type="entry name" value="Cupin_8"/>
</dbReference>
<evidence type="ECO:0000313" key="3">
    <source>
        <dbReference type="Proteomes" id="UP000316343"/>
    </source>
</evidence>
<dbReference type="SMART" id="SM00558">
    <property type="entry name" value="JmjC"/>
    <property type="match status" value="1"/>
</dbReference>
<keyword evidence="3" id="KW-1185">Reference proteome</keyword>
<dbReference type="OrthoDB" id="479699at2"/>
<dbReference type="AlphaFoldDB" id="A0A547PA15"/>
<dbReference type="PROSITE" id="PS51184">
    <property type="entry name" value="JMJC"/>
    <property type="match status" value="1"/>
</dbReference>
<comment type="caution">
    <text evidence="2">The sequence shown here is derived from an EMBL/GenBank/DDBJ whole genome shotgun (WGS) entry which is preliminary data.</text>
</comment>
<gene>
    <name evidence="2" type="ORF">FGU71_03395</name>
</gene>
<dbReference type="EMBL" id="VHJK01000001">
    <property type="protein sequence ID" value="TRD10990.1"/>
    <property type="molecule type" value="Genomic_DNA"/>
</dbReference>
<dbReference type="Pfam" id="PF13621">
    <property type="entry name" value="Cupin_8"/>
    <property type="match status" value="1"/>
</dbReference>
<proteinExistence type="predicted"/>
<feature type="domain" description="JmjC" evidence="1">
    <location>
        <begin position="102"/>
        <end position="272"/>
    </location>
</feature>
<protein>
    <submittedName>
        <fullName evidence="2">Cupin-like domain-containing protein</fullName>
    </submittedName>
</protein>
<accession>A0A547PA15</accession>
<reference evidence="2 3" key="1">
    <citation type="submission" date="2019-06" db="EMBL/GenBank/DDBJ databases">
        <title>Erythrobacter insulae sp. nov., isolated from a tidal flat.</title>
        <authorList>
            <person name="Yoon J.-H."/>
        </authorList>
    </citation>
    <scope>NUCLEOTIDE SEQUENCE [LARGE SCALE GENOMIC DNA]</scope>
    <source>
        <strain evidence="2 3">JBTF-M21</strain>
    </source>
</reference>
<dbReference type="Proteomes" id="UP000316343">
    <property type="component" value="Unassembled WGS sequence"/>
</dbReference>
<organism evidence="2 3">
    <name type="scientific">Erythrobacter insulae</name>
    <dbReference type="NCBI Taxonomy" id="2584124"/>
    <lineage>
        <taxon>Bacteria</taxon>
        <taxon>Pseudomonadati</taxon>
        <taxon>Pseudomonadota</taxon>
        <taxon>Alphaproteobacteria</taxon>
        <taxon>Sphingomonadales</taxon>
        <taxon>Erythrobacteraceae</taxon>
        <taxon>Erythrobacter/Porphyrobacter group</taxon>
        <taxon>Erythrobacter</taxon>
    </lineage>
</organism>
<sequence length="336" mass="37452">MSNPMPPQPVAEHAISSSKAFEDIRRSGTPAVIRGLASHWPSVQAAVDSDQAFADHVTQNASPQPINAIVASHDKQGRFFYDEDLTKFNFVSGRGAFTDFVNDLMRLRDDPRPPSVAVQSTPVDSIIAGFSQQNRLDILAHVEPRIWLGNAIRVAPHYDVKENVAVCVAGQRRFTLFPPEQTPNLYPGPFEKTPAGTPVSMVDQQSPDLDKYPRYSKAWPHALQTTLEPGDAIYIPYCWWHGVESLSPVSCLINYWWNDANPALAGPYDALLHALAAFRHLPPEQRRVWQMMLNHYVFEENGDPAAHLPDHAKGILGPASPELIAQMRQMLRGIIK</sequence>
<evidence type="ECO:0000259" key="1">
    <source>
        <dbReference type="PROSITE" id="PS51184"/>
    </source>
</evidence>
<dbReference type="PANTHER" id="PTHR12461">
    <property type="entry name" value="HYPOXIA-INDUCIBLE FACTOR 1 ALPHA INHIBITOR-RELATED"/>
    <property type="match status" value="1"/>
</dbReference>
<dbReference type="PANTHER" id="PTHR12461:SF105">
    <property type="entry name" value="HYPOXIA-INDUCIBLE FACTOR 1-ALPHA INHIBITOR"/>
    <property type="match status" value="1"/>
</dbReference>
<dbReference type="InterPro" id="IPR003347">
    <property type="entry name" value="JmjC_dom"/>
</dbReference>
<dbReference type="SUPFAM" id="SSF51197">
    <property type="entry name" value="Clavaminate synthase-like"/>
    <property type="match status" value="1"/>
</dbReference>
<dbReference type="Gene3D" id="2.60.120.10">
    <property type="entry name" value="Jelly Rolls"/>
    <property type="match status" value="1"/>
</dbReference>
<name>A0A547PA15_9SPHN</name>
<dbReference type="RefSeq" id="WP_142787254.1">
    <property type="nucleotide sequence ID" value="NZ_VHJK01000001.1"/>
</dbReference>
<dbReference type="InterPro" id="IPR014710">
    <property type="entry name" value="RmlC-like_jellyroll"/>
</dbReference>
<evidence type="ECO:0000313" key="2">
    <source>
        <dbReference type="EMBL" id="TRD10990.1"/>
    </source>
</evidence>